<sequence>MRKEINRREFLKGAGIWVAGIALGGCTKRKEDPAITEQPTVKPTATPTIETPTVTTKESIKVETPTMTVTPEVNKIVIEGIILTNVPKEVDSNIVDVAKGEFENKTGVAPHIFADPGGLLVGPDFGYEGKENPWGNNPGGWKTMYESEGSIQGISPVNQEVIRWAGEAYQNLPEGGFILFSGGQMTVELGKINIKMLDKGPGHNYFFAARGLYPDGRQDTDRNIQVKITDYIPGHIEINEYQSKKGTNLAFISEEQLLQKVTTSHSSGTNCGAEGCSTLTIVALDVNTGALEIYNHRQEESNSLEKALAKAEEGWQLVYSNYREVEK</sequence>
<evidence type="ECO:0000313" key="2">
    <source>
        <dbReference type="Proteomes" id="UP000231282"/>
    </source>
</evidence>
<comment type="caution">
    <text evidence="1">The sequence shown here is derived from an EMBL/GenBank/DDBJ whole genome shotgun (WGS) entry which is preliminary data.</text>
</comment>
<organism evidence="1 2">
    <name type="scientific">Candidatus Shapirobacteria bacterium CG09_land_8_20_14_0_10_38_17</name>
    <dbReference type="NCBI Taxonomy" id="1974884"/>
    <lineage>
        <taxon>Bacteria</taxon>
        <taxon>Candidatus Shapironibacteriota</taxon>
    </lineage>
</organism>
<dbReference type="PROSITE" id="PS51257">
    <property type="entry name" value="PROKAR_LIPOPROTEIN"/>
    <property type="match status" value="1"/>
</dbReference>
<dbReference type="AlphaFoldDB" id="A0A2H0WR48"/>
<evidence type="ECO:0000313" key="1">
    <source>
        <dbReference type="EMBL" id="PIS15144.1"/>
    </source>
</evidence>
<proteinExistence type="predicted"/>
<name>A0A2H0WR48_9BACT</name>
<dbReference type="InterPro" id="IPR006311">
    <property type="entry name" value="TAT_signal"/>
</dbReference>
<gene>
    <name evidence="1" type="ORF">COT63_01540</name>
</gene>
<protein>
    <submittedName>
        <fullName evidence="1">Uncharacterized protein</fullName>
    </submittedName>
</protein>
<accession>A0A2H0WR48</accession>
<reference evidence="2" key="1">
    <citation type="submission" date="2017-09" db="EMBL/GenBank/DDBJ databases">
        <title>Depth-based differentiation of microbial function through sediment-hosted aquifers and enrichment of novel symbionts in the deep terrestrial subsurface.</title>
        <authorList>
            <person name="Probst A.J."/>
            <person name="Ladd B."/>
            <person name="Jarett J.K."/>
            <person name="Geller-Mcgrath D.E."/>
            <person name="Sieber C.M.K."/>
            <person name="Emerson J.B."/>
            <person name="Anantharaman K."/>
            <person name="Thomas B.C."/>
            <person name="Malmstrom R."/>
            <person name="Stieglmeier M."/>
            <person name="Klingl A."/>
            <person name="Woyke T."/>
            <person name="Ryan C.M."/>
            <person name="Banfield J.F."/>
        </authorList>
    </citation>
    <scope>NUCLEOTIDE SEQUENCE [LARGE SCALE GENOMIC DNA]</scope>
</reference>
<dbReference type="PROSITE" id="PS51318">
    <property type="entry name" value="TAT"/>
    <property type="match status" value="1"/>
</dbReference>
<dbReference type="Proteomes" id="UP000231282">
    <property type="component" value="Unassembled WGS sequence"/>
</dbReference>
<dbReference type="EMBL" id="PEZH01000026">
    <property type="protein sequence ID" value="PIS15144.1"/>
    <property type="molecule type" value="Genomic_DNA"/>
</dbReference>